<dbReference type="Pfam" id="PF00375">
    <property type="entry name" value="SDF"/>
    <property type="match status" value="1"/>
</dbReference>
<comment type="caution">
    <text evidence="8">The sequence shown here is derived from an EMBL/GenBank/DDBJ whole genome shotgun (WGS) entry which is preliminary data.</text>
</comment>
<reference evidence="8" key="1">
    <citation type="journal article" date="2014" name="Int. J. Syst. Evol. Microbiol.">
        <title>Complete genome sequence of Corynebacterium casei LMG S-19264T (=DSM 44701T), isolated from a smear-ripened cheese.</title>
        <authorList>
            <consortium name="US DOE Joint Genome Institute (JGI-PGF)"/>
            <person name="Walter F."/>
            <person name="Albersmeier A."/>
            <person name="Kalinowski J."/>
            <person name="Ruckert C."/>
        </authorList>
    </citation>
    <scope>NUCLEOTIDE SEQUENCE</scope>
    <source>
        <strain evidence="8">CGMCC 1.12408</strain>
    </source>
</reference>
<gene>
    <name evidence="8" type="ORF">GCM10008025_32610</name>
</gene>
<dbReference type="PANTHER" id="PTHR42865:SF7">
    <property type="entry name" value="PROTON_GLUTAMATE-ASPARTATE SYMPORTER"/>
    <property type="match status" value="1"/>
</dbReference>
<keyword evidence="4 7" id="KW-0812">Transmembrane</keyword>
<feature type="transmembrane region" description="Helical" evidence="7">
    <location>
        <begin position="135"/>
        <end position="158"/>
    </location>
</feature>
<evidence type="ECO:0000256" key="4">
    <source>
        <dbReference type="ARBA" id="ARBA00022692"/>
    </source>
</evidence>
<dbReference type="Gene3D" id="1.10.3860.10">
    <property type="entry name" value="Sodium:dicarboxylate symporter"/>
    <property type="match status" value="1"/>
</dbReference>
<dbReference type="SUPFAM" id="SSF118215">
    <property type="entry name" value="Proton glutamate symport protein"/>
    <property type="match status" value="1"/>
</dbReference>
<evidence type="ECO:0000256" key="5">
    <source>
        <dbReference type="ARBA" id="ARBA00022989"/>
    </source>
</evidence>
<protein>
    <submittedName>
        <fullName evidence="8">Amino acid transporter</fullName>
    </submittedName>
</protein>
<dbReference type="AlphaFoldDB" id="A0A916S7E4"/>
<evidence type="ECO:0000256" key="2">
    <source>
        <dbReference type="ARBA" id="ARBA00022448"/>
    </source>
</evidence>
<evidence type="ECO:0000256" key="3">
    <source>
        <dbReference type="ARBA" id="ARBA00022475"/>
    </source>
</evidence>
<keyword evidence="6 7" id="KW-0472">Membrane</keyword>
<dbReference type="EMBL" id="BMEY01000020">
    <property type="protein sequence ID" value="GGA87242.1"/>
    <property type="molecule type" value="Genomic_DNA"/>
</dbReference>
<dbReference type="Proteomes" id="UP000613512">
    <property type="component" value="Unassembled WGS sequence"/>
</dbReference>
<dbReference type="GO" id="GO:0005886">
    <property type="term" value="C:plasma membrane"/>
    <property type="evidence" value="ECO:0007669"/>
    <property type="project" value="UniProtKB-SubCell"/>
</dbReference>
<comment type="subcellular location">
    <subcellularLocation>
        <location evidence="1">Cell membrane</location>
        <topology evidence="1">Multi-pass membrane protein</topology>
    </subcellularLocation>
</comment>
<keyword evidence="9" id="KW-1185">Reference proteome</keyword>
<dbReference type="InterPro" id="IPR036458">
    <property type="entry name" value="Na:dicarbo_symporter_sf"/>
</dbReference>
<proteinExistence type="predicted"/>
<dbReference type="RefSeq" id="WP_229740781.1">
    <property type="nucleotide sequence ID" value="NZ_BMEY01000020.1"/>
</dbReference>
<keyword evidence="2" id="KW-0813">Transport</keyword>
<evidence type="ECO:0000313" key="8">
    <source>
        <dbReference type="EMBL" id="GGA87242.1"/>
    </source>
</evidence>
<feature type="transmembrane region" description="Helical" evidence="7">
    <location>
        <begin position="194"/>
        <end position="215"/>
    </location>
</feature>
<evidence type="ECO:0000256" key="7">
    <source>
        <dbReference type="SAM" id="Phobius"/>
    </source>
</evidence>
<feature type="transmembrane region" description="Helical" evidence="7">
    <location>
        <begin position="44"/>
        <end position="68"/>
    </location>
</feature>
<dbReference type="GO" id="GO:0015293">
    <property type="term" value="F:symporter activity"/>
    <property type="evidence" value="ECO:0007669"/>
    <property type="project" value="UniProtKB-KW"/>
</dbReference>
<reference evidence="8" key="2">
    <citation type="submission" date="2020-09" db="EMBL/GenBank/DDBJ databases">
        <authorList>
            <person name="Sun Q."/>
            <person name="Zhou Y."/>
        </authorList>
    </citation>
    <scope>NUCLEOTIDE SEQUENCE</scope>
    <source>
        <strain evidence="8">CGMCC 1.12408</strain>
    </source>
</reference>
<feature type="transmembrane region" description="Helical" evidence="7">
    <location>
        <begin position="221"/>
        <end position="240"/>
    </location>
</feature>
<keyword evidence="3" id="KW-1003">Cell membrane</keyword>
<name>A0A916S7E4_9BACI</name>
<dbReference type="InterPro" id="IPR001991">
    <property type="entry name" value="Na-dicarboxylate_symporter"/>
</dbReference>
<feature type="transmembrane region" description="Helical" evidence="7">
    <location>
        <begin position="12"/>
        <end position="32"/>
    </location>
</feature>
<keyword evidence="5 7" id="KW-1133">Transmembrane helix</keyword>
<evidence type="ECO:0000256" key="6">
    <source>
        <dbReference type="ARBA" id="ARBA00023136"/>
    </source>
</evidence>
<dbReference type="PRINTS" id="PR00173">
    <property type="entry name" value="EDTRNSPORT"/>
</dbReference>
<feature type="transmembrane region" description="Helical" evidence="7">
    <location>
        <begin position="331"/>
        <end position="352"/>
    </location>
</feature>
<feature type="transmembrane region" description="Helical" evidence="7">
    <location>
        <begin position="80"/>
        <end position="102"/>
    </location>
</feature>
<feature type="transmembrane region" description="Helical" evidence="7">
    <location>
        <begin position="358"/>
        <end position="380"/>
    </location>
</feature>
<dbReference type="PANTHER" id="PTHR42865">
    <property type="entry name" value="PROTON/GLUTAMATE-ASPARTATE SYMPORTER"/>
    <property type="match status" value="1"/>
</dbReference>
<evidence type="ECO:0000256" key="1">
    <source>
        <dbReference type="ARBA" id="ARBA00004651"/>
    </source>
</evidence>
<sequence>MNNMIKKYRDLPFVVKMTAGFLLGIIAGVVFRTDTEVLQPLGTLLIHLLSLIAIPVIFLTVVLAVNQMNMMQLGQIGWKLILYYTITTSAAVLVGLGLAMAFNPGAHLTLPNTHVEKPATPHFSDILLRIVPDNIFQAFSSGDVMAILFLAIIIGIAISSMKFSSDKKLEEYGHLLEKVVSAINEMFYKVLKGVLAYTPIGVFAISAVAIGNQGWETLRSLFVFIAVFYLGLLILWVIVYTGFIKLSGMSVRYFLKQTREAYTTAFFTSSSIASLPIAINAAKKAGISEKTANFALPLGAVFNSDGGALRMGISIVFAANITNLQLSLSDLIIIVLIGTLLSIGTAGVPAAGLVTLSLVLTMFGLPLEIVVLIAGVDAIIGMGGTASNVMGDIVGAAVVDKSERKKLSPEPQINH</sequence>
<evidence type="ECO:0000313" key="9">
    <source>
        <dbReference type="Proteomes" id="UP000613512"/>
    </source>
</evidence>
<organism evidence="8 9">
    <name type="scientific">Ornithinibacillus halotolerans</name>
    <dbReference type="NCBI Taxonomy" id="1274357"/>
    <lineage>
        <taxon>Bacteria</taxon>
        <taxon>Bacillati</taxon>
        <taxon>Bacillota</taxon>
        <taxon>Bacilli</taxon>
        <taxon>Bacillales</taxon>
        <taxon>Bacillaceae</taxon>
        <taxon>Ornithinibacillus</taxon>
    </lineage>
</organism>
<accession>A0A916S7E4</accession>